<dbReference type="Gene3D" id="1.10.10.10">
    <property type="entry name" value="Winged helix-like DNA-binding domain superfamily/Winged helix DNA-binding domain"/>
    <property type="match status" value="1"/>
</dbReference>
<evidence type="ECO:0000256" key="1">
    <source>
        <dbReference type="ARBA" id="ARBA00023015"/>
    </source>
</evidence>
<dbReference type="Proteomes" id="UP000649573">
    <property type="component" value="Unassembled WGS sequence"/>
</dbReference>
<dbReference type="RefSeq" id="WP_229813568.1">
    <property type="nucleotide sequence ID" value="NZ_BMRE01000128.1"/>
</dbReference>
<gene>
    <name evidence="5" type="ORF">GCM10010178_92190</name>
</gene>
<evidence type="ECO:0000256" key="3">
    <source>
        <dbReference type="ARBA" id="ARBA00023163"/>
    </source>
</evidence>
<dbReference type="SMART" id="SM00421">
    <property type="entry name" value="HTH_LUXR"/>
    <property type="match status" value="1"/>
</dbReference>
<keyword evidence="6" id="KW-1185">Reference proteome</keyword>
<evidence type="ECO:0000259" key="4">
    <source>
        <dbReference type="PROSITE" id="PS50043"/>
    </source>
</evidence>
<dbReference type="PROSITE" id="PS00622">
    <property type="entry name" value="HTH_LUXR_1"/>
    <property type="match status" value="1"/>
</dbReference>
<dbReference type="PANTHER" id="PTHR44688">
    <property type="entry name" value="DNA-BINDING TRANSCRIPTIONAL ACTIVATOR DEVR_DOSR"/>
    <property type="match status" value="1"/>
</dbReference>
<dbReference type="Pfam" id="PF00196">
    <property type="entry name" value="GerE"/>
    <property type="match status" value="1"/>
</dbReference>
<name>A0ABQ2VI85_9PSEU</name>
<protein>
    <submittedName>
        <fullName evidence="5">Helix-turn-helix transcriptional regulator</fullName>
    </submittedName>
</protein>
<evidence type="ECO:0000313" key="6">
    <source>
        <dbReference type="Proteomes" id="UP000649573"/>
    </source>
</evidence>
<organism evidence="5 6">
    <name type="scientific">Lentzea flava</name>
    <dbReference type="NCBI Taxonomy" id="103732"/>
    <lineage>
        <taxon>Bacteria</taxon>
        <taxon>Bacillati</taxon>
        <taxon>Actinomycetota</taxon>
        <taxon>Actinomycetes</taxon>
        <taxon>Pseudonocardiales</taxon>
        <taxon>Pseudonocardiaceae</taxon>
        <taxon>Lentzea</taxon>
    </lineage>
</organism>
<sequence>MLRPTPGIELVTESSEAEVTIAVADVGLHEVLTPGIKRLVLIADDLKRNELWAAIEHGLVVLVPRNEATNRTRLLRAVRDACEGRGDLPAEQLGIVLEGLKLLQENTLGPRDLTLGGFSQRETEVIRLLADGLDTSEIAERLIYSERTVKNVLHSLLSRLNLRNRAHAVAYALRHGVI</sequence>
<accession>A0ABQ2VI85</accession>
<feature type="domain" description="HTH luxR-type" evidence="4">
    <location>
        <begin position="111"/>
        <end position="176"/>
    </location>
</feature>
<evidence type="ECO:0000313" key="5">
    <source>
        <dbReference type="EMBL" id="GGU88103.1"/>
    </source>
</evidence>
<dbReference type="InterPro" id="IPR036388">
    <property type="entry name" value="WH-like_DNA-bd_sf"/>
</dbReference>
<dbReference type="EMBL" id="BMRE01000128">
    <property type="protein sequence ID" value="GGU88103.1"/>
    <property type="molecule type" value="Genomic_DNA"/>
</dbReference>
<dbReference type="CDD" id="cd06170">
    <property type="entry name" value="LuxR_C_like"/>
    <property type="match status" value="1"/>
</dbReference>
<dbReference type="InterPro" id="IPR000792">
    <property type="entry name" value="Tscrpt_reg_LuxR_C"/>
</dbReference>
<dbReference type="SUPFAM" id="SSF46894">
    <property type="entry name" value="C-terminal effector domain of the bipartite response regulators"/>
    <property type="match status" value="1"/>
</dbReference>
<proteinExistence type="predicted"/>
<dbReference type="InterPro" id="IPR016032">
    <property type="entry name" value="Sig_transdc_resp-reg_C-effctor"/>
</dbReference>
<dbReference type="PANTHER" id="PTHR44688:SF16">
    <property type="entry name" value="DNA-BINDING TRANSCRIPTIONAL ACTIVATOR DEVR_DOSR"/>
    <property type="match status" value="1"/>
</dbReference>
<evidence type="ECO:0000256" key="2">
    <source>
        <dbReference type="ARBA" id="ARBA00023125"/>
    </source>
</evidence>
<keyword evidence="2" id="KW-0238">DNA-binding</keyword>
<keyword evidence="3" id="KW-0804">Transcription</keyword>
<reference evidence="6" key="1">
    <citation type="journal article" date="2019" name="Int. J. Syst. Evol. Microbiol.">
        <title>The Global Catalogue of Microorganisms (GCM) 10K type strain sequencing project: providing services to taxonomists for standard genome sequencing and annotation.</title>
        <authorList>
            <consortium name="The Broad Institute Genomics Platform"/>
            <consortium name="The Broad Institute Genome Sequencing Center for Infectious Disease"/>
            <person name="Wu L."/>
            <person name="Ma J."/>
        </authorList>
    </citation>
    <scope>NUCLEOTIDE SEQUENCE [LARGE SCALE GENOMIC DNA]</scope>
    <source>
        <strain evidence="6">JCM 3296</strain>
    </source>
</reference>
<dbReference type="PRINTS" id="PR00038">
    <property type="entry name" value="HTHLUXR"/>
</dbReference>
<keyword evidence="1" id="KW-0805">Transcription regulation</keyword>
<dbReference type="PROSITE" id="PS50043">
    <property type="entry name" value="HTH_LUXR_2"/>
    <property type="match status" value="1"/>
</dbReference>
<comment type="caution">
    <text evidence="5">The sequence shown here is derived from an EMBL/GenBank/DDBJ whole genome shotgun (WGS) entry which is preliminary data.</text>
</comment>